<evidence type="ECO:0000256" key="4">
    <source>
        <dbReference type="ARBA" id="ARBA00022581"/>
    </source>
</evidence>
<evidence type="ECO:0000256" key="7">
    <source>
        <dbReference type="ARBA" id="ARBA00022771"/>
    </source>
</evidence>
<dbReference type="GO" id="GO:0030430">
    <property type="term" value="C:host cell cytoplasm"/>
    <property type="evidence" value="ECO:0007669"/>
    <property type="project" value="UniProtKB-SubCell"/>
</dbReference>
<comment type="function">
    <text evidence="18">Plays a role in viral genome replication by driving entry of quiescent cells into the cell cycle. Stimulation of progression from G1 to S phase allows the virus to efficiently use the cellular DNA replicating machinery to achieve viral genome replication. E7 protein has both transforming and trans-activating activities. Induces the disassembly of the E2F1 transcription factor from RB1, with subsequent transcriptional activation of E2F1-regulated S-phase genes. Interferes with host histone deacetylation mediated by HDAC1 and HDAC2, leading to transcription activation. Plays also a role in the inhibition of both antiviral and antiproliferative functions of host interferon alpha. Interaction with host TMEM173/STING impairs the ability of TMEM173/STING to sense cytosolic DNA and promote the production of type I interferon (IFN-alpha and IFN-beta).</text>
</comment>
<dbReference type="GO" id="GO:0052170">
    <property type="term" value="P:symbiont-mediated suppression of host innate immune response"/>
    <property type="evidence" value="ECO:0007669"/>
    <property type="project" value="UniProtKB-KW"/>
</dbReference>
<comment type="function">
    <text evidence="19">E7 protein has both transforming and trans-activating activities.</text>
</comment>
<evidence type="ECO:0000256" key="2">
    <source>
        <dbReference type="ARBA" id="ARBA00022518"/>
    </source>
</evidence>
<comment type="domain">
    <text evidence="18">The E7 terminal domain is an intrinsically disordered domain, whose flexibility and conformational transitions confer target adaptability to the oncoprotein. It allows adaptation to a variety of protein targets and exposes the PEST degradation sequence that regulates its turnover in the cell.</text>
</comment>
<dbReference type="GO" id="GO:0006351">
    <property type="term" value="P:DNA-templated transcription"/>
    <property type="evidence" value="ECO:0007669"/>
    <property type="project" value="UniProtKB-UniRule"/>
</dbReference>
<dbReference type="HAMAP" id="MF_04004">
    <property type="entry name" value="PPV_E7"/>
    <property type="match status" value="1"/>
</dbReference>
<gene>
    <name evidence="18" type="primary">E7</name>
</gene>
<sequence>MIGKRATLEDIVLQEQPEPVSLTCYEHLDEEEPITTRPYKISLHCVDCSRMLRIAVRCTSGGIQALQSLLLQDIFIVCSPCALHQR</sequence>
<proteinExistence type="inferred from homology"/>
<evidence type="ECO:0000256" key="10">
    <source>
        <dbReference type="ARBA" id="ARBA00023015"/>
    </source>
</evidence>
<evidence type="ECO:0000256" key="16">
    <source>
        <dbReference type="ARBA" id="ARBA00023280"/>
    </source>
</evidence>
<keyword evidence="10 18" id="KW-0805">Transcription regulation</keyword>
<reference evidence="20" key="1">
    <citation type="journal article" date="2024" name="Microbiome">
        <title>Substantial viral diversity in bats and rodents from East Africa: insights into evolution, recombination, and cocirculation.</title>
        <authorList>
            <person name="Wang D."/>
            <person name="Yang X."/>
            <person name="Ren Z."/>
            <person name="Hu B."/>
            <person name="Zhao H."/>
            <person name="Yang K."/>
            <person name="Shi P."/>
            <person name="Zhang Z."/>
            <person name="Feng Q."/>
            <person name="Nawenja C.V."/>
            <person name="Obanda V."/>
            <person name="Robert K."/>
            <person name="Nalikka B."/>
            <person name="Waruhiu C.N."/>
            <person name="Ochola G.O."/>
            <person name="Onyuok S.O."/>
            <person name="Ochieng H."/>
            <person name="Li B."/>
            <person name="Zhu Y."/>
            <person name="Si H."/>
            <person name="Yin J."/>
            <person name="Kristiansen K."/>
            <person name="Jin X."/>
            <person name="Xu X."/>
            <person name="Xiao M."/>
            <person name="Agwanda B."/>
            <person name="Ommeh S."/>
            <person name="Li J."/>
            <person name="Shi Z.L."/>
        </authorList>
    </citation>
    <scope>NUCLEOTIDE SEQUENCE</scope>
    <source>
        <strain evidence="20">9B/Kenya/BAT0636/2015</strain>
    </source>
</reference>
<feature type="short sequence motif" description="LXCXE motif; interaction with host RB1 and TMEM173/STING" evidence="18">
    <location>
        <begin position="22"/>
        <end position="26"/>
    </location>
</feature>
<keyword evidence="5 18" id="KW-1090">Inhibition of host innate immune response by virus</keyword>
<evidence type="ECO:0000256" key="17">
    <source>
        <dbReference type="ARBA" id="ARBA00023309"/>
    </source>
</evidence>
<evidence type="ECO:0000256" key="3">
    <source>
        <dbReference type="ARBA" id="ARBA00022562"/>
    </source>
</evidence>
<protein>
    <recommendedName>
        <fullName evidence="18 19">Protein E7</fullName>
    </recommendedName>
</protein>
<accession>A0AAU7E342</accession>
<dbReference type="Gene3D" id="3.30.160.330">
    <property type="match status" value="1"/>
</dbReference>
<keyword evidence="6 18" id="KW-0479">Metal-binding</keyword>
<keyword evidence="4 18" id="KW-0945">Host-virus interaction</keyword>
<dbReference type="Pfam" id="PF00527">
    <property type="entry name" value="E7"/>
    <property type="match status" value="1"/>
</dbReference>
<keyword evidence="12 18" id="KW-0010">Activator</keyword>
<feature type="short sequence motif" description="Nuclear export signal" evidence="18">
    <location>
        <begin position="63"/>
        <end position="71"/>
    </location>
</feature>
<evidence type="ECO:0000256" key="1">
    <source>
        <dbReference type="ARBA" id="ARBA00022504"/>
    </source>
</evidence>
<comment type="caution">
    <text evidence="18">Lacks conserved residue(s) required for the propagation of feature annotation.</text>
</comment>
<keyword evidence="7 18" id="KW-0863">Zinc-finger</keyword>
<dbReference type="GO" id="GO:0008270">
    <property type="term" value="F:zinc ion binding"/>
    <property type="evidence" value="ECO:0007669"/>
    <property type="project" value="UniProtKB-KW"/>
</dbReference>
<dbReference type="GO" id="GO:0003700">
    <property type="term" value="F:DNA-binding transcription factor activity"/>
    <property type="evidence" value="ECO:0007669"/>
    <property type="project" value="UniProtKB-UniRule"/>
</dbReference>
<dbReference type="PIRSF" id="PIRSF003407">
    <property type="entry name" value="Papvi_E7"/>
    <property type="match status" value="1"/>
</dbReference>
<dbReference type="EMBL" id="PP711997">
    <property type="protein sequence ID" value="XBH24146.1"/>
    <property type="molecule type" value="Genomic_DNA"/>
</dbReference>
<keyword evidence="14 18" id="KW-1035">Host cytoplasm</keyword>
<keyword evidence="15" id="KW-0922">Interferon antiviral system evasion</keyword>
<keyword evidence="1 18" id="KW-1121">Modulation of host cell cycle by virus</keyword>
<keyword evidence="13 18" id="KW-0804">Transcription</keyword>
<dbReference type="GO" id="GO:0003677">
    <property type="term" value="F:DNA binding"/>
    <property type="evidence" value="ECO:0007669"/>
    <property type="project" value="UniProtKB-UniRule"/>
</dbReference>
<keyword evidence="16 18" id="KW-0899">Viral immunoevasion</keyword>
<evidence type="ECO:0000313" key="20">
    <source>
        <dbReference type="EMBL" id="XBH24146.1"/>
    </source>
</evidence>
<keyword evidence="17 18" id="KW-1078">G1/S host cell cycle checkpoint dysregulation by virus</keyword>
<name>A0AAU7E342_9PAPI</name>
<keyword evidence="11 18" id="KW-0238">DNA-binding</keyword>
<keyword evidence="8 18" id="KW-1114">Inhibition of host interferon signaling pathway by virus</keyword>
<evidence type="ECO:0000256" key="15">
    <source>
        <dbReference type="ARBA" id="ARBA00023258"/>
    </source>
</evidence>
<keyword evidence="9 18" id="KW-0862">Zinc</keyword>
<feature type="zinc finger region" evidence="18">
    <location>
        <begin position="45"/>
        <end position="81"/>
    </location>
</feature>
<dbReference type="GO" id="GO:0039645">
    <property type="term" value="P:symbiont-mediated perturbation of host cell cycle G1/S transition checkpoint"/>
    <property type="evidence" value="ECO:0007669"/>
    <property type="project" value="UniProtKB-UniRule"/>
</dbReference>
<reference evidence="20" key="2">
    <citation type="submission" date="2024-02" db="EMBL/GenBank/DDBJ databases">
        <authorList>
            <person name="Hu B."/>
        </authorList>
    </citation>
    <scope>NUCLEOTIDE SEQUENCE</scope>
    <source>
        <strain evidence="20">9B/Kenya/BAT0636/2015</strain>
    </source>
</reference>
<evidence type="ECO:0000256" key="14">
    <source>
        <dbReference type="ARBA" id="ARBA00023200"/>
    </source>
</evidence>
<evidence type="ECO:0000256" key="19">
    <source>
        <dbReference type="PIRNR" id="PIRNR003407"/>
    </source>
</evidence>
<evidence type="ECO:0000256" key="11">
    <source>
        <dbReference type="ARBA" id="ARBA00023125"/>
    </source>
</evidence>
<dbReference type="GO" id="GO:0039502">
    <property type="term" value="P:symbiont-mediated suppression of host type I interferon-mediated signaling pathway"/>
    <property type="evidence" value="ECO:0007669"/>
    <property type="project" value="UniProtKB-UniRule"/>
</dbReference>
<evidence type="ECO:0000256" key="13">
    <source>
        <dbReference type="ARBA" id="ARBA00023163"/>
    </source>
</evidence>
<dbReference type="GO" id="GO:0019904">
    <property type="term" value="F:protein domain specific binding"/>
    <property type="evidence" value="ECO:0007669"/>
    <property type="project" value="UniProtKB-UniRule"/>
</dbReference>
<keyword evidence="2 18" id="KW-0244">Early protein</keyword>
<comment type="subunit">
    <text evidence="18">Homodimer. Homooligomer. Interacts with host RB1; this interaction induces dissociation of RB1-E2F1 complex thereby disrupting RB1 activity. Interacts with host EP300; this interaction represses EP300 transcriptional activity. Interacts with protein E2; this interaction inhibits E7 oncogenic activity. Interacts with host TMEM173/STING; this interaction impairs the ability of TMEM173/STING to sense cytosolic DNA and promote the production of type I interferon (IFN-alpha and IFN-beta).</text>
</comment>
<comment type="subcellular location">
    <subcellularLocation>
        <location evidence="18">Host cytoplasm</location>
    </subcellularLocation>
    <subcellularLocation>
        <location evidence="18">Host nucleus</location>
    </subcellularLocation>
    <text evidence="18">Predominantly found in the host nucleus.</text>
</comment>
<comment type="similarity">
    <text evidence="18 19">Belongs to the papillomaviridae E7 protein family.</text>
</comment>
<evidence type="ECO:0000256" key="9">
    <source>
        <dbReference type="ARBA" id="ARBA00022833"/>
    </source>
</evidence>
<organism evidence="20">
    <name type="scientific">Mops bat papillomavirus</name>
    <dbReference type="NCBI Taxonomy" id="3141892"/>
    <lineage>
        <taxon>Viruses</taxon>
        <taxon>Monodnaviria</taxon>
        <taxon>Shotokuvirae</taxon>
        <taxon>Cossaviricota</taxon>
        <taxon>Papovaviricetes</taxon>
        <taxon>Zurhausenvirales</taxon>
        <taxon>Papillomaviridae</taxon>
    </lineage>
</organism>
<evidence type="ECO:0000256" key="12">
    <source>
        <dbReference type="ARBA" id="ARBA00023159"/>
    </source>
</evidence>
<dbReference type="SUPFAM" id="SSF161234">
    <property type="entry name" value="E7 C-terminal domain-like"/>
    <property type="match status" value="1"/>
</dbReference>
<evidence type="ECO:0000256" key="5">
    <source>
        <dbReference type="ARBA" id="ARBA00022632"/>
    </source>
</evidence>
<dbReference type="GO" id="GO:0042025">
    <property type="term" value="C:host cell nucleus"/>
    <property type="evidence" value="ECO:0007669"/>
    <property type="project" value="UniProtKB-SubCell"/>
</dbReference>
<evidence type="ECO:0000256" key="6">
    <source>
        <dbReference type="ARBA" id="ARBA00022723"/>
    </source>
</evidence>
<evidence type="ECO:0000256" key="8">
    <source>
        <dbReference type="ARBA" id="ARBA00022830"/>
    </source>
</evidence>
<comment type="PTM">
    <text evidence="18">Highly phosphorylated.</text>
</comment>
<dbReference type="InterPro" id="IPR000148">
    <property type="entry name" value="Papilloma_E7"/>
</dbReference>
<keyword evidence="3 18" id="KW-1048">Host nucleus</keyword>
<evidence type="ECO:0000256" key="18">
    <source>
        <dbReference type="HAMAP-Rule" id="MF_04004"/>
    </source>
</evidence>